<dbReference type="Pfam" id="PF13565">
    <property type="entry name" value="HTH_32"/>
    <property type="match status" value="1"/>
</dbReference>
<evidence type="ECO:0000313" key="2">
    <source>
        <dbReference type="EMBL" id="MEA5611134.1"/>
    </source>
</evidence>
<feature type="compositionally biased region" description="Basic and acidic residues" evidence="1">
    <location>
        <begin position="140"/>
        <end position="160"/>
    </location>
</feature>
<proteinExistence type="predicted"/>
<keyword evidence="3" id="KW-1185">Reference proteome</keyword>
<comment type="caution">
    <text evidence="2">The sequence shown here is derived from an EMBL/GenBank/DDBJ whole genome shotgun (WGS) entry which is preliminary data.</text>
</comment>
<evidence type="ECO:0000256" key="1">
    <source>
        <dbReference type="SAM" id="MobiDB-lite"/>
    </source>
</evidence>
<dbReference type="SUPFAM" id="SSF46689">
    <property type="entry name" value="Homeodomain-like"/>
    <property type="match status" value="1"/>
</dbReference>
<dbReference type="Proteomes" id="UP001303285">
    <property type="component" value="Unassembled WGS sequence"/>
</dbReference>
<gene>
    <name evidence="2" type="ORF">VB695_24270</name>
</gene>
<protein>
    <submittedName>
        <fullName evidence="2">Helix-turn-helix domain-containing protein</fullName>
    </submittedName>
</protein>
<name>A0ABU5UXV0_NODSP</name>
<sequence length="160" mass="18948">MGARLRVFLTREQDKTLLNLRTRDLPQKVKDRAEVIRLNSHGWYVEKIAAHFDWTPQTIREILHKWEKQGIEGLWELPGRGCKPKYGEEDIVFLEECLKKEPRTYNSVQLAQKLESERQIQLSPDRLRRVLKKRGSFGNELERVTKENKTPKPEKLSKQT</sequence>
<feature type="region of interest" description="Disordered" evidence="1">
    <location>
        <begin position="138"/>
        <end position="160"/>
    </location>
</feature>
<accession>A0ABU5UXV0</accession>
<dbReference type="InterPro" id="IPR009057">
    <property type="entry name" value="Homeodomain-like_sf"/>
</dbReference>
<organism evidence="2 3">
    <name type="scientific">Nodularia spumigena UHCC 0060</name>
    <dbReference type="NCBI Taxonomy" id="3110300"/>
    <lineage>
        <taxon>Bacteria</taxon>
        <taxon>Bacillati</taxon>
        <taxon>Cyanobacteriota</taxon>
        <taxon>Cyanophyceae</taxon>
        <taxon>Nostocales</taxon>
        <taxon>Nodulariaceae</taxon>
        <taxon>Nodularia</taxon>
    </lineage>
</organism>
<dbReference type="RefSeq" id="WP_323244706.1">
    <property type="nucleotide sequence ID" value="NZ_JAYGHK010000179.1"/>
</dbReference>
<reference evidence="2 3" key="1">
    <citation type="submission" date="2023-12" db="EMBL/GenBank/DDBJ databases">
        <title>Baltic Sea Cyanobacteria.</title>
        <authorList>
            <person name="Delbaje E."/>
            <person name="Fewer D.P."/>
            <person name="Shishido T.K."/>
        </authorList>
    </citation>
    <scope>NUCLEOTIDE SEQUENCE [LARGE SCALE GENOMIC DNA]</scope>
    <source>
        <strain evidence="2 3">UHCC 0060</strain>
    </source>
</reference>
<evidence type="ECO:0000313" key="3">
    <source>
        <dbReference type="Proteomes" id="UP001303285"/>
    </source>
</evidence>
<dbReference type="EMBL" id="JAYGHK010000179">
    <property type="protein sequence ID" value="MEA5611134.1"/>
    <property type="molecule type" value="Genomic_DNA"/>
</dbReference>